<dbReference type="InterPro" id="IPR008844">
    <property type="entry name" value="Spore_GerAC-like"/>
</dbReference>
<evidence type="ECO:0000256" key="2">
    <source>
        <dbReference type="ARBA" id="ARBA00007886"/>
    </source>
</evidence>
<dbReference type="PANTHER" id="PTHR35789">
    <property type="entry name" value="SPORE GERMINATION PROTEIN B3"/>
    <property type="match status" value="1"/>
</dbReference>
<evidence type="ECO:0000256" key="1">
    <source>
        <dbReference type="ARBA" id="ARBA00004635"/>
    </source>
</evidence>
<reference evidence="10 11" key="1">
    <citation type="submission" date="2018-03" db="EMBL/GenBank/DDBJ databases">
        <title>Genome sequence of Moorella humiferrea DSM 23265.</title>
        <authorList>
            <person name="Poehlein A."/>
            <person name="Daniel R."/>
        </authorList>
    </citation>
    <scope>NUCLEOTIDE SEQUENCE [LARGE SCALE GENOMIC DNA]</scope>
    <source>
        <strain evidence="10 11">DSM 23265</strain>
    </source>
</reference>
<dbReference type="Proteomes" id="UP000238415">
    <property type="component" value="Unassembled WGS sequence"/>
</dbReference>
<dbReference type="Pfam" id="PF05504">
    <property type="entry name" value="Spore_GerAC"/>
    <property type="match status" value="1"/>
</dbReference>
<evidence type="ECO:0000259" key="8">
    <source>
        <dbReference type="Pfam" id="PF05504"/>
    </source>
</evidence>
<name>A0A2T0AVP5_9FIRM</name>
<dbReference type="AlphaFoldDB" id="A0A2T0AVP5"/>
<keyword evidence="11" id="KW-1185">Reference proteome</keyword>
<feature type="domain" description="Spore germination protein N-terminal" evidence="9">
    <location>
        <begin position="16"/>
        <end position="194"/>
    </location>
</feature>
<keyword evidence="4" id="KW-0732">Signal</keyword>
<dbReference type="EMBL" id="PVXM01000007">
    <property type="protein sequence ID" value="PRR74748.1"/>
    <property type="molecule type" value="Genomic_DNA"/>
</dbReference>
<feature type="domain" description="Spore germination GerAC-like C-terminal" evidence="8">
    <location>
        <begin position="230"/>
        <end position="393"/>
    </location>
</feature>
<dbReference type="PANTHER" id="PTHR35789:SF1">
    <property type="entry name" value="SPORE GERMINATION PROTEIN B3"/>
    <property type="match status" value="1"/>
</dbReference>
<dbReference type="InterPro" id="IPR038501">
    <property type="entry name" value="Spore_GerAC_C_sf"/>
</dbReference>
<proteinExistence type="inferred from homology"/>
<gene>
    <name evidence="10" type="primary">gerBC_2</name>
    <name evidence="10" type="ORF">MOHU_07290</name>
</gene>
<dbReference type="GO" id="GO:0009847">
    <property type="term" value="P:spore germination"/>
    <property type="evidence" value="ECO:0007669"/>
    <property type="project" value="InterPro"/>
</dbReference>
<comment type="caution">
    <text evidence="10">The sequence shown here is derived from an EMBL/GenBank/DDBJ whole genome shotgun (WGS) entry which is preliminary data.</text>
</comment>
<organism evidence="10 11">
    <name type="scientific">Neomoorella humiferrea</name>
    <dbReference type="NCBI Taxonomy" id="676965"/>
    <lineage>
        <taxon>Bacteria</taxon>
        <taxon>Bacillati</taxon>
        <taxon>Bacillota</taxon>
        <taxon>Clostridia</taxon>
        <taxon>Neomoorellales</taxon>
        <taxon>Neomoorellaceae</taxon>
        <taxon>Neomoorella</taxon>
    </lineage>
</organism>
<dbReference type="Pfam" id="PF25198">
    <property type="entry name" value="Spore_GerAC_N"/>
    <property type="match status" value="1"/>
</dbReference>
<evidence type="ECO:0000313" key="11">
    <source>
        <dbReference type="Proteomes" id="UP000238415"/>
    </source>
</evidence>
<evidence type="ECO:0000313" key="10">
    <source>
        <dbReference type="EMBL" id="PRR74748.1"/>
    </source>
</evidence>
<keyword evidence="3" id="KW-0309">Germination</keyword>
<dbReference type="NCBIfam" id="TIGR02887">
    <property type="entry name" value="spore_ger_x_C"/>
    <property type="match status" value="1"/>
</dbReference>
<protein>
    <submittedName>
        <fullName evidence="10">Spore germination protein B3</fullName>
    </submittedName>
</protein>
<evidence type="ECO:0000259" key="9">
    <source>
        <dbReference type="Pfam" id="PF25198"/>
    </source>
</evidence>
<comment type="similarity">
    <text evidence="2">Belongs to the GerABKC lipoprotein family.</text>
</comment>
<sequence>MLVAVVVAICAGGCWDRREINELSFFSSAAFDLEGQERVLTVEYIKPSPAGGGGEGGGRETLPQRQAIIDSEKGATFLEAGRQGALGMPRRAYLAHAAAILIGEEMARYGIKEVLEHIDRIPEFRRTTLILLTRGPARDEVIMAQSGLEKNLGREITGLHKWVQVSGYGFIPNVNHVFYDLSGEAGSTVLPVLELAPQPYPPLLGRGGTAGGTGGATAPKAETLLTARLNGAGLFYRDKLVAWLNAEQTRGWSWVRNKVKNAVLTLSDQNGSLVSLNITDSRAKTEVEYRDGLIRGNIKVKVEGNLLEEQGYQDFTKEEAVKYLEEQAAARIRAEITEALRAAQKAGTDVFGFAGALHRRYPKVWRQVENNWRDEFQRLPVTIEIEAKLRRTGMTGRPLKPGGGS</sequence>
<comment type="subcellular location">
    <subcellularLocation>
        <location evidence="1">Membrane</location>
        <topology evidence="1">Lipid-anchor</topology>
    </subcellularLocation>
</comment>
<dbReference type="InterPro" id="IPR057336">
    <property type="entry name" value="GerAC_N"/>
</dbReference>
<dbReference type="InterPro" id="IPR046953">
    <property type="entry name" value="Spore_GerAC-like_C"/>
</dbReference>
<evidence type="ECO:0000256" key="6">
    <source>
        <dbReference type="ARBA" id="ARBA00023139"/>
    </source>
</evidence>
<evidence type="ECO:0000256" key="4">
    <source>
        <dbReference type="ARBA" id="ARBA00022729"/>
    </source>
</evidence>
<keyword evidence="6" id="KW-0564">Palmitate</keyword>
<dbReference type="GO" id="GO:0016020">
    <property type="term" value="C:membrane"/>
    <property type="evidence" value="ECO:0007669"/>
    <property type="project" value="UniProtKB-SubCell"/>
</dbReference>
<accession>A0A2T0AVP5</accession>
<evidence type="ECO:0000256" key="5">
    <source>
        <dbReference type="ARBA" id="ARBA00023136"/>
    </source>
</evidence>
<dbReference type="Gene3D" id="3.30.300.210">
    <property type="entry name" value="Nutrient germinant receptor protein C, domain 3"/>
    <property type="match status" value="1"/>
</dbReference>
<keyword evidence="7" id="KW-0449">Lipoprotein</keyword>
<evidence type="ECO:0000256" key="3">
    <source>
        <dbReference type="ARBA" id="ARBA00022544"/>
    </source>
</evidence>
<keyword evidence="5" id="KW-0472">Membrane</keyword>
<evidence type="ECO:0000256" key="7">
    <source>
        <dbReference type="ARBA" id="ARBA00023288"/>
    </source>
</evidence>